<evidence type="ECO:0000313" key="3">
    <source>
        <dbReference type="EMBL" id="AXC71538.1"/>
    </source>
</evidence>
<protein>
    <submittedName>
        <fullName evidence="4">Phage minor tail protein G</fullName>
    </submittedName>
</protein>
<feature type="domain" description="Tail assembly protein G" evidence="2">
    <location>
        <begin position="1"/>
        <end position="122"/>
    </location>
</feature>
<sequence length="131" mass="14739">MFLKKDTLTYGDASVELYELSGLQRVEYLEYIQQRTAQYDRETEESTATEEERRVAFLRMGIDINAWLVSRSLQNGDQTQDAGRNSDNIASLWSYEALGKGADMVLSLSGMIPPDSDSEEENAEADSPEKS</sequence>
<dbReference type="EMBL" id="CP029989">
    <property type="protein sequence ID" value="AXC73006.1"/>
    <property type="molecule type" value="Genomic_DNA"/>
</dbReference>
<dbReference type="AlphaFoldDB" id="A0A7U6BFK4"/>
<evidence type="ECO:0000313" key="4">
    <source>
        <dbReference type="EMBL" id="AXC73006.1"/>
    </source>
</evidence>
<evidence type="ECO:0000313" key="5">
    <source>
        <dbReference type="Proteomes" id="UP000252003"/>
    </source>
</evidence>
<dbReference type="Pfam" id="PF06894">
    <property type="entry name" value="Phage_TAC_2"/>
    <property type="match status" value="1"/>
</dbReference>
<name>A0A7U6BFK4_SALDZ</name>
<accession>A0A7U6BFK4</accession>
<dbReference type="NCBIfam" id="TIGR01674">
    <property type="entry name" value="phage_lambda_G"/>
    <property type="match status" value="1"/>
</dbReference>
<evidence type="ECO:0000259" key="2">
    <source>
        <dbReference type="Pfam" id="PF06894"/>
    </source>
</evidence>
<dbReference type="RefSeq" id="WP_154714428.1">
    <property type="nucleotide sequence ID" value="NZ_CP029989.1"/>
</dbReference>
<proteinExistence type="predicted"/>
<feature type="region of interest" description="Disordered" evidence="1">
    <location>
        <begin position="107"/>
        <end position="131"/>
    </location>
</feature>
<dbReference type="Proteomes" id="UP000252003">
    <property type="component" value="Chromosome"/>
</dbReference>
<evidence type="ECO:0000256" key="1">
    <source>
        <dbReference type="SAM" id="MobiDB-lite"/>
    </source>
</evidence>
<gene>
    <name evidence="3" type="ORF">DOE59_07980</name>
    <name evidence="4" type="ORF">DOE59_16405</name>
</gene>
<dbReference type="EMBL" id="CP029989">
    <property type="protein sequence ID" value="AXC71538.1"/>
    <property type="molecule type" value="Genomic_DNA"/>
</dbReference>
<feature type="compositionally biased region" description="Acidic residues" evidence="1">
    <location>
        <begin position="116"/>
        <end position="131"/>
    </location>
</feature>
<reference evidence="4 5" key="1">
    <citation type="submission" date="2018-06" db="EMBL/GenBank/DDBJ databases">
        <title>Salmonella Enterica genomes from various sources.</title>
        <authorList>
            <person name="Nash J.H.E."/>
            <person name="Robertson J."/>
            <person name="Bessonov K."/>
        </authorList>
    </citation>
    <scope>NUCLEOTIDE SEQUENCE [LARGE SCALE GENOMIC DNA]</scope>
    <source>
        <strain evidence="4 5">SA20121591</strain>
    </source>
</reference>
<dbReference type="InterPro" id="IPR010027">
    <property type="entry name" value="Tail_assembly_G"/>
</dbReference>
<organism evidence="4 5">
    <name type="scientific">Salmonella enterica subsp. diarizonae serovar 48:i:z</name>
    <dbReference type="NCBI Taxonomy" id="1192842"/>
    <lineage>
        <taxon>Bacteria</taxon>
        <taxon>Pseudomonadati</taxon>
        <taxon>Pseudomonadota</taxon>
        <taxon>Gammaproteobacteria</taxon>
        <taxon>Enterobacterales</taxon>
        <taxon>Enterobacteriaceae</taxon>
        <taxon>Salmonella</taxon>
    </lineage>
</organism>